<keyword evidence="4 7" id="KW-0812">Transmembrane</keyword>
<name>A0A0S7WUP2_UNCT6</name>
<keyword evidence="6 7" id="KW-0472">Membrane</keyword>
<comment type="similarity">
    <text evidence="2">Belongs to the UPF0718 family.</text>
</comment>
<evidence type="ECO:0000256" key="1">
    <source>
        <dbReference type="ARBA" id="ARBA00004651"/>
    </source>
</evidence>
<dbReference type="AlphaFoldDB" id="A0A0S7WUP2"/>
<reference evidence="8 9" key="1">
    <citation type="journal article" date="2015" name="Microbiome">
        <title>Genomic resolution of linkages in carbon, nitrogen, and sulfur cycling among widespread estuary sediment bacteria.</title>
        <authorList>
            <person name="Baker B.J."/>
            <person name="Lazar C.S."/>
            <person name="Teske A.P."/>
            <person name="Dick G.J."/>
        </authorList>
    </citation>
    <scope>NUCLEOTIDE SEQUENCE [LARGE SCALE GENOMIC DNA]</scope>
    <source>
        <strain evidence="8">DG_24</strain>
    </source>
</reference>
<dbReference type="GO" id="GO:0005886">
    <property type="term" value="C:plasma membrane"/>
    <property type="evidence" value="ECO:0007669"/>
    <property type="project" value="UniProtKB-SubCell"/>
</dbReference>
<dbReference type="STRING" id="1703770.AMJ39_02625"/>
<evidence type="ECO:0000256" key="5">
    <source>
        <dbReference type="ARBA" id="ARBA00022989"/>
    </source>
</evidence>
<feature type="transmembrane region" description="Helical" evidence="7">
    <location>
        <begin position="57"/>
        <end position="75"/>
    </location>
</feature>
<dbReference type="InterPro" id="IPR005524">
    <property type="entry name" value="DUF318"/>
</dbReference>
<protein>
    <submittedName>
        <fullName evidence="8">Permease</fullName>
    </submittedName>
</protein>
<evidence type="ECO:0000313" key="8">
    <source>
        <dbReference type="EMBL" id="KPJ53904.1"/>
    </source>
</evidence>
<dbReference type="Pfam" id="PF03773">
    <property type="entry name" value="ArsP_1"/>
    <property type="match status" value="1"/>
</dbReference>
<feature type="transmembrane region" description="Helical" evidence="7">
    <location>
        <begin position="151"/>
        <end position="172"/>
    </location>
</feature>
<feature type="transmembrane region" description="Helical" evidence="7">
    <location>
        <begin position="90"/>
        <end position="109"/>
    </location>
</feature>
<evidence type="ECO:0000256" key="4">
    <source>
        <dbReference type="ARBA" id="ARBA00022692"/>
    </source>
</evidence>
<comment type="caution">
    <text evidence="8">The sequence shown here is derived from an EMBL/GenBank/DDBJ whole genome shotgun (WGS) entry which is preliminary data.</text>
</comment>
<evidence type="ECO:0000256" key="2">
    <source>
        <dbReference type="ARBA" id="ARBA00006386"/>
    </source>
</evidence>
<dbReference type="EMBL" id="LIZS01000010">
    <property type="protein sequence ID" value="KPJ53904.1"/>
    <property type="molecule type" value="Genomic_DNA"/>
</dbReference>
<feature type="transmembrane region" description="Helical" evidence="7">
    <location>
        <begin position="17"/>
        <end position="36"/>
    </location>
</feature>
<accession>A0A0S7WUP2</accession>
<keyword evidence="3" id="KW-1003">Cell membrane</keyword>
<gene>
    <name evidence="8" type="ORF">AMJ39_02625</name>
</gene>
<dbReference type="Proteomes" id="UP000052008">
    <property type="component" value="Unassembled WGS sequence"/>
</dbReference>
<feature type="transmembrane region" description="Helical" evidence="7">
    <location>
        <begin position="121"/>
        <end position="139"/>
    </location>
</feature>
<sequence length="182" mass="19527">MAQRSSSTAQGRRRSTMLIPTLIMGVLAVILIILGYRSGEGQHIAGISQGLRMTIEILPLLILAFVVAGMVRVLLPHEFLSRWVGAESGLRGIFIGAVAGGLAPGGPYLSFPIAAGLLRSGAGVGTMVAFLTGWAVWGVNRLPMEIGIVGWRFWLIRTACTFFFPPIAGLLAQTFFARARLY</sequence>
<organism evidence="8 9">
    <name type="scientific">candidate division TA06 bacterium DG_24</name>
    <dbReference type="NCBI Taxonomy" id="1703770"/>
    <lineage>
        <taxon>Bacteria</taxon>
        <taxon>Bacteria division TA06</taxon>
    </lineage>
</organism>
<evidence type="ECO:0000313" key="9">
    <source>
        <dbReference type="Proteomes" id="UP000052008"/>
    </source>
</evidence>
<evidence type="ECO:0000256" key="3">
    <source>
        <dbReference type="ARBA" id="ARBA00022475"/>
    </source>
</evidence>
<comment type="subcellular location">
    <subcellularLocation>
        <location evidence="1">Cell membrane</location>
        <topology evidence="1">Multi-pass membrane protein</topology>
    </subcellularLocation>
</comment>
<keyword evidence="5 7" id="KW-1133">Transmembrane helix</keyword>
<evidence type="ECO:0000256" key="7">
    <source>
        <dbReference type="SAM" id="Phobius"/>
    </source>
</evidence>
<evidence type="ECO:0000256" key="6">
    <source>
        <dbReference type="ARBA" id="ARBA00023136"/>
    </source>
</evidence>
<proteinExistence type="inferred from homology"/>